<name>A0ABR1Q2C5_9PEZI</name>
<feature type="region of interest" description="Disordered" evidence="1">
    <location>
        <begin position="278"/>
        <end position="324"/>
    </location>
</feature>
<feature type="region of interest" description="Disordered" evidence="1">
    <location>
        <begin position="509"/>
        <end position="587"/>
    </location>
</feature>
<dbReference type="GeneID" id="92079725"/>
<feature type="compositionally biased region" description="Polar residues" evidence="1">
    <location>
        <begin position="304"/>
        <end position="322"/>
    </location>
</feature>
<comment type="caution">
    <text evidence="2">The sequence shown here is derived from an EMBL/GenBank/DDBJ whole genome shotgun (WGS) entry which is preliminary data.</text>
</comment>
<dbReference type="RefSeq" id="XP_066696154.1">
    <property type="nucleotide sequence ID" value="XM_066846663.1"/>
</dbReference>
<dbReference type="Proteomes" id="UP001391051">
    <property type="component" value="Unassembled WGS sequence"/>
</dbReference>
<accession>A0ABR1Q2C5</accession>
<feature type="region of interest" description="Disordered" evidence="1">
    <location>
        <begin position="67"/>
        <end position="125"/>
    </location>
</feature>
<feature type="region of interest" description="Disordered" evidence="1">
    <location>
        <begin position="420"/>
        <end position="486"/>
    </location>
</feature>
<sequence>MSRLPLDSFLPSGAISDPNEYPLSYAKRANGVSPYSVISPLALPRSLSQASYFDDAQLTAQALHRSRPTATNGAGGVSTQLPTSLHHQRQSRPSDQQPRQSLQHQPERYLSPNRSSSATRDRNAMSPSLAGLSHISETGSGLISPSLVPFNDLSLPEQTTLQLRRVTAQNRRLLENWEAERAHLEANRGRAEEIYKEERAIMDEERLVWAEMEAQLRAQIRQLQQENQDLRRQLEQQDAGRSHPVPDIRGGGSACSEKMSSPANGGIPAVNFPTFSAAGSPSSCPPGHTMPESNPFVPLDPRLQSMSPQNESGGSGTPTQEHVPSIDVKEILPHLEGIPLKTTAVQKATFTDGNSSRKESPTGSNSDSPSGTKSSKVSPAEVTQSALRAPEQARLIMHAGHTPNHSISLLSTAASTVVPNTAGNTAGSSGAATPVQDRPDATLPEFPRAPQASTNEVPQTGGDQDAEEDRQLFEPSDEDRPLTGPLMIRNMPAKDEIFLQCVTDKLTSSLNENGATPSVLKGNPMEDYEPEEAQPGLSENVPAGNVPAEGGNDSNSLGDDEPSDIPLKLKSTRNFGAPLGSIGNTGF</sequence>
<reference evidence="2 3" key="1">
    <citation type="submission" date="2023-01" db="EMBL/GenBank/DDBJ databases">
        <title>Analysis of 21 Apiospora genomes using comparative genomics revels a genus with tremendous synthesis potential of carbohydrate active enzymes and secondary metabolites.</title>
        <authorList>
            <person name="Sorensen T."/>
        </authorList>
    </citation>
    <scope>NUCLEOTIDE SEQUENCE [LARGE SCALE GENOMIC DNA]</scope>
    <source>
        <strain evidence="2 3">CBS 24483</strain>
    </source>
</reference>
<evidence type="ECO:0000256" key="1">
    <source>
        <dbReference type="SAM" id="MobiDB-lite"/>
    </source>
</evidence>
<feature type="compositionally biased region" description="Basic and acidic residues" evidence="1">
    <location>
        <begin position="228"/>
        <end position="246"/>
    </location>
</feature>
<dbReference type="EMBL" id="JAQQWE010000007">
    <property type="protein sequence ID" value="KAK7946120.1"/>
    <property type="molecule type" value="Genomic_DNA"/>
</dbReference>
<evidence type="ECO:0000313" key="2">
    <source>
        <dbReference type="EMBL" id="KAK7946120.1"/>
    </source>
</evidence>
<keyword evidence="3" id="KW-1185">Reference proteome</keyword>
<feature type="compositionally biased region" description="Low complexity" evidence="1">
    <location>
        <begin position="278"/>
        <end position="287"/>
    </location>
</feature>
<feature type="region of interest" description="Disordered" evidence="1">
    <location>
        <begin position="228"/>
        <end position="262"/>
    </location>
</feature>
<feature type="compositionally biased region" description="Polar residues" evidence="1">
    <location>
        <begin position="343"/>
        <end position="354"/>
    </location>
</feature>
<feature type="compositionally biased region" description="Polar residues" evidence="1">
    <location>
        <begin position="361"/>
        <end position="386"/>
    </location>
</feature>
<protein>
    <submittedName>
        <fullName evidence="2">Uncharacterized protein</fullName>
    </submittedName>
</protein>
<gene>
    <name evidence="2" type="ORF">PG986_010441</name>
</gene>
<feature type="compositionally biased region" description="Polar residues" evidence="1">
    <location>
        <begin position="68"/>
        <end position="85"/>
    </location>
</feature>
<feature type="compositionally biased region" description="Low complexity" evidence="1">
    <location>
        <begin position="420"/>
        <end position="433"/>
    </location>
</feature>
<proteinExistence type="predicted"/>
<organism evidence="2 3">
    <name type="scientific">Apiospora aurea</name>
    <dbReference type="NCBI Taxonomy" id="335848"/>
    <lineage>
        <taxon>Eukaryota</taxon>
        <taxon>Fungi</taxon>
        <taxon>Dikarya</taxon>
        <taxon>Ascomycota</taxon>
        <taxon>Pezizomycotina</taxon>
        <taxon>Sordariomycetes</taxon>
        <taxon>Xylariomycetidae</taxon>
        <taxon>Amphisphaeriales</taxon>
        <taxon>Apiosporaceae</taxon>
        <taxon>Apiospora</taxon>
    </lineage>
</organism>
<evidence type="ECO:0000313" key="3">
    <source>
        <dbReference type="Proteomes" id="UP001391051"/>
    </source>
</evidence>
<feature type="compositionally biased region" description="Low complexity" evidence="1">
    <location>
        <begin position="91"/>
        <end position="103"/>
    </location>
</feature>
<feature type="region of interest" description="Disordered" evidence="1">
    <location>
        <begin position="337"/>
        <end position="386"/>
    </location>
</feature>
<feature type="compositionally biased region" description="Polar residues" evidence="1">
    <location>
        <begin position="451"/>
        <end position="462"/>
    </location>
</feature>